<sequence length="150" mass="17102">MMEIDPPQEVSLAILGKLSLNATELKIAYTPNNTLAKEIMDKIETISILKGVETEAMKDEKSMEAAQMEEIDMIGVVFQDEVSYRLRFPLYKLVSPNEYFGKTDYCYNFSSSDCSNPSYWYGGFIALQSSIDSALIEQDLERYFAEDRTD</sequence>
<dbReference type="OrthoDB" id="9048447at2759"/>
<evidence type="ECO:0000313" key="1">
    <source>
        <dbReference type="Proteomes" id="UP000504617"/>
    </source>
</evidence>
<dbReference type="RefSeq" id="XP_013927816.1">
    <property type="nucleotide sequence ID" value="XM_014072341.1"/>
</dbReference>
<keyword evidence="1" id="KW-1185">Reference proteome</keyword>
<reference evidence="2" key="1">
    <citation type="submission" date="2025-08" db="UniProtKB">
        <authorList>
            <consortium name="RefSeq"/>
        </authorList>
    </citation>
    <scope>IDENTIFICATION</scope>
    <source>
        <tissue evidence="2">Skeletal muscle</tissue>
    </source>
</reference>
<name>A0A6I9YUX8_9SAUR</name>
<gene>
    <name evidence="2" type="primary">LOC106553774</name>
</gene>
<proteinExistence type="predicted"/>
<dbReference type="KEGG" id="tsr:106553774"/>
<dbReference type="AlphaFoldDB" id="A0A6I9YUX8"/>
<dbReference type="Proteomes" id="UP000504617">
    <property type="component" value="Unplaced"/>
</dbReference>
<evidence type="ECO:0000313" key="2">
    <source>
        <dbReference type="RefSeq" id="XP_013927816.1"/>
    </source>
</evidence>
<protein>
    <submittedName>
        <fullName evidence="2">ATP-binding cassette sub-family A member 5-like</fullName>
    </submittedName>
</protein>
<dbReference type="GeneID" id="106553774"/>
<organism evidence="1 2">
    <name type="scientific">Thamnophis sirtalis</name>
    <dbReference type="NCBI Taxonomy" id="35019"/>
    <lineage>
        <taxon>Eukaryota</taxon>
        <taxon>Metazoa</taxon>
        <taxon>Chordata</taxon>
        <taxon>Craniata</taxon>
        <taxon>Vertebrata</taxon>
        <taxon>Euteleostomi</taxon>
        <taxon>Lepidosauria</taxon>
        <taxon>Squamata</taxon>
        <taxon>Bifurcata</taxon>
        <taxon>Unidentata</taxon>
        <taxon>Episquamata</taxon>
        <taxon>Toxicofera</taxon>
        <taxon>Serpentes</taxon>
        <taxon>Colubroidea</taxon>
        <taxon>Colubridae</taxon>
        <taxon>Natricinae</taxon>
        <taxon>Thamnophis</taxon>
    </lineage>
</organism>
<accession>A0A6I9YUX8</accession>